<dbReference type="InterPro" id="IPR047655">
    <property type="entry name" value="Transpos_IS630-like"/>
</dbReference>
<dbReference type="InterPro" id="IPR036397">
    <property type="entry name" value="RNaseH_sf"/>
</dbReference>
<dbReference type="Proteomes" id="UP000223913">
    <property type="component" value="Unassembled WGS sequence"/>
</dbReference>
<dbReference type="Pfam" id="PF13358">
    <property type="entry name" value="DDE_3"/>
    <property type="match status" value="1"/>
</dbReference>
<keyword evidence="3" id="KW-1185">Reference proteome</keyword>
<proteinExistence type="predicted"/>
<dbReference type="InterPro" id="IPR038717">
    <property type="entry name" value="Tc1-like_DDE_dom"/>
</dbReference>
<evidence type="ECO:0000313" key="2">
    <source>
        <dbReference type="EMBL" id="PHN00530.1"/>
    </source>
</evidence>
<dbReference type="NCBIfam" id="NF033545">
    <property type="entry name" value="transpos_IS630"/>
    <property type="match status" value="1"/>
</dbReference>
<evidence type="ECO:0000259" key="1">
    <source>
        <dbReference type="Pfam" id="PF13358"/>
    </source>
</evidence>
<dbReference type="AlphaFoldDB" id="A0A2D0MWG9"/>
<feature type="domain" description="Tc1-like transposase DDE" evidence="1">
    <location>
        <begin position="2"/>
        <end position="147"/>
    </location>
</feature>
<comment type="caution">
    <text evidence="2">The sequence shown here is derived from an EMBL/GenBank/DDBJ whole genome shotgun (WGS) entry which is preliminary data.</text>
</comment>
<name>A0A2D0MWG9_FLAN2</name>
<gene>
    <name evidence="2" type="ORF">CRP01_41785</name>
</gene>
<dbReference type="Gene3D" id="3.30.420.10">
    <property type="entry name" value="Ribonuclease H-like superfamily/Ribonuclease H"/>
    <property type="match status" value="1"/>
</dbReference>
<dbReference type="GO" id="GO:0003676">
    <property type="term" value="F:nucleic acid binding"/>
    <property type="evidence" value="ECO:0007669"/>
    <property type="project" value="InterPro"/>
</dbReference>
<dbReference type="OrthoDB" id="64529at2"/>
<accession>A0A2D0MWG9</accession>
<dbReference type="EMBL" id="PDUD01000138">
    <property type="protein sequence ID" value="PHN00530.1"/>
    <property type="molecule type" value="Genomic_DNA"/>
</dbReference>
<sequence length="180" mass="21034">MAFQDESAVRLLPGLARSYAPIGRPPVMLCDTKNKDYVSISGAIISNGQFYFEVREQEGFKRKGLTRFLTNCRKQLRNDLLLIWDNAPAHKSQVVKEYLAQQNSDHPGIWLEYLPTYSPELNPIEQVWGYLKSKLSNRFFQNTKALKLEVIRVLKEVKKNKKLIISFFRNHELNCYQFFS</sequence>
<organism evidence="2 3">
    <name type="scientific">Flavilitoribacter nigricans (strain ATCC 23147 / DSM 23189 / NBRC 102662 / NCIMB 1420 / SS-2)</name>
    <name type="common">Lewinella nigricans</name>
    <dbReference type="NCBI Taxonomy" id="1122177"/>
    <lineage>
        <taxon>Bacteria</taxon>
        <taxon>Pseudomonadati</taxon>
        <taxon>Bacteroidota</taxon>
        <taxon>Saprospiria</taxon>
        <taxon>Saprospirales</taxon>
        <taxon>Lewinellaceae</taxon>
        <taxon>Flavilitoribacter</taxon>
    </lineage>
</organism>
<evidence type="ECO:0000313" key="3">
    <source>
        <dbReference type="Proteomes" id="UP000223913"/>
    </source>
</evidence>
<protein>
    <recommendedName>
        <fullName evidence="1">Tc1-like transposase DDE domain-containing protein</fullName>
    </recommendedName>
</protein>
<reference evidence="2 3" key="1">
    <citation type="submission" date="2017-10" db="EMBL/GenBank/DDBJ databases">
        <title>The draft genome sequence of Lewinella nigricans NBRC 102662.</title>
        <authorList>
            <person name="Wang K."/>
        </authorList>
    </citation>
    <scope>NUCLEOTIDE SEQUENCE [LARGE SCALE GENOMIC DNA]</scope>
    <source>
        <strain evidence="2 3">NBRC 102662</strain>
    </source>
</reference>